<accession>A0A4Y8RX16</accession>
<dbReference type="OrthoDB" id="798498at2"/>
<sequence length="80" mass="9394">MLTLQEFNMLNTHDQEEHIWNGTFLADREENGLVVRLYSLNSFYGEVFYDAHTNKVLRVKAFDTTSQLVPYLAHIKFSPQ</sequence>
<organism evidence="1 2">
    <name type="scientific">Mucilaginibacter psychrotolerans</name>
    <dbReference type="NCBI Taxonomy" id="1524096"/>
    <lineage>
        <taxon>Bacteria</taxon>
        <taxon>Pseudomonadati</taxon>
        <taxon>Bacteroidota</taxon>
        <taxon>Sphingobacteriia</taxon>
        <taxon>Sphingobacteriales</taxon>
        <taxon>Sphingobacteriaceae</taxon>
        <taxon>Mucilaginibacter</taxon>
    </lineage>
</organism>
<proteinExistence type="predicted"/>
<keyword evidence="2" id="KW-1185">Reference proteome</keyword>
<name>A0A4Y8RX16_9SPHI</name>
<dbReference type="RefSeq" id="WP_134738000.1">
    <property type="nucleotide sequence ID" value="NZ_SOZE01000070.1"/>
</dbReference>
<evidence type="ECO:0000313" key="2">
    <source>
        <dbReference type="Proteomes" id="UP000297540"/>
    </source>
</evidence>
<reference evidence="1 2" key="1">
    <citation type="journal article" date="2017" name="Int. J. Syst. Evol. Microbiol.">
        <title>Mucilaginibacterpsychrotolerans sp. nov., isolated from peatlands.</title>
        <authorList>
            <person name="Deng Y."/>
            <person name="Shen L."/>
            <person name="Xu B."/>
            <person name="Liu Y."/>
            <person name="Gu Z."/>
            <person name="Liu H."/>
            <person name="Zhou Y."/>
        </authorList>
    </citation>
    <scope>NUCLEOTIDE SEQUENCE [LARGE SCALE GENOMIC DNA]</scope>
    <source>
        <strain evidence="1 2">NH7-4</strain>
    </source>
</reference>
<gene>
    <name evidence="1" type="ORF">E2R66_28005</name>
</gene>
<dbReference type="AlphaFoldDB" id="A0A4Y8RX16"/>
<evidence type="ECO:0000313" key="1">
    <source>
        <dbReference type="EMBL" id="TFF29728.1"/>
    </source>
</evidence>
<dbReference type="Proteomes" id="UP000297540">
    <property type="component" value="Unassembled WGS sequence"/>
</dbReference>
<comment type="caution">
    <text evidence="1">The sequence shown here is derived from an EMBL/GenBank/DDBJ whole genome shotgun (WGS) entry which is preliminary data.</text>
</comment>
<protein>
    <submittedName>
        <fullName evidence="1">Uncharacterized protein</fullName>
    </submittedName>
</protein>
<dbReference type="EMBL" id="SOZE01000070">
    <property type="protein sequence ID" value="TFF29728.1"/>
    <property type="molecule type" value="Genomic_DNA"/>
</dbReference>